<dbReference type="RefSeq" id="WP_099910472.1">
    <property type="nucleotide sequence ID" value="NZ_AWWI01000060.1"/>
</dbReference>
<proteinExistence type="predicted"/>
<evidence type="ECO:0000313" key="2">
    <source>
        <dbReference type="Proteomes" id="UP000231259"/>
    </source>
</evidence>
<dbReference type="OrthoDB" id="7872919at2"/>
<protein>
    <submittedName>
        <fullName evidence="1">Uncharacterized protein</fullName>
    </submittedName>
</protein>
<comment type="caution">
    <text evidence="1">The sequence shown here is derived from an EMBL/GenBank/DDBJ whole genome shotgun (WGS) entry which is preliminary data.</text>
</comment>
<evidence type="ECO:0000313" key="1">
    <source>
        <dbReference type="EMBL" id="PIL20524.1"/>
    </source>
</evidence>
<gene>
    <name evidence="1" type="ORF">P775_08320</name>
</gene>
<organism evidence="1 2">
    <name type="scientific">Puniceibacterium antarcticum</name>
    <dbReference type="NCBI Taxonomy" id="1206336"/>
    <lineage>
        <taxon>Bacteria</taxon>
        <taxon>Pseudomonadati</taxon>
        <taxon>Pseudomonadota</taxon>
        <taxon>Alphaproteobacteria</taxon>
        <taxon>Rhodobacterales</taxon>
        <taxon>Paracoccaceae</taxon>
        <taxon>Puniceibacterium</taxon>
    </lineage>
</organism>
<dbReference type="AlphaFoldDB" id="A0A2G8RG18"/>
<keyword evidence="2" id="KW-1185">Reference proteome</keyword>
<dbReference type="Proteomes" id="UP000231259">
    <property type="component" value="Unassembled WGS sequence"/>
</dbReference>
<reference evidence="1 2" key="1">
    <citation type="submission" date="2013-09" db="EMBL/GenBank/DDBJ databases">
        <title>Genome sequencing of Phaeobacter antarcticus sp. nov. SM1211.</title>
        <authorList>
            <person name="Zhang X.-Y."/>
            <person name="Liu C."/>
            <person name="Chen X.-L."/>
            <person name="Xie B.-B."/>
            <person name="Qin Q.-L."/>
            <person name="Rong J.-C."/>
            <person name="Zhang Y.-Z."/>
        </authorList>
    </citation>
    <scope>NUCLEOTIDE SEQUENCE [LARGE SCALE GENOMIC DNA]</scope>
    <source>
        <strain evidence="1 2">SM1211</strain>
    </source>
</reference>
<sequence length="105" mass="11398">MSRHLTPVQVCERLIGPVETLGPIAGLQAKAAYGWRRESQYRDAGDLTPRANRALLAHAAAHDIPLTADHLIWGAPEEEIEQLLAAMPQKPADRARSGNMPVAAE</sequence>
<dbReference type="EMBL" id="AWWI01000060">
    <property type="protein sequence ID" value="PIL20524.1"/>
    <property type="molecule type" value="Genomic_DNA"/>
</dbReference>
<name>A0A2G8RG18_9RHOB</name>
<accession>A0A2G8RG18</accession>